<dbReference type="Pfam" id="PF01084">
    <property type="entry name" value="Ribosomal_S18"/>
    <property type="match status" value="1"/>
</dbReference>
<dbReference type="SUPFAM" id="SSF46911">
    <property type="entry name" value="Ribosomal protein S18"/>
    <property type="match status" value="1"/>
</dbReference>
<dbReference type="GO" id="GO:0003735">
    <property type="term" value="F:structural constituent of ribosome"/>
    <property type="evidence" value="ECO:0007669"/>
    <property type="project" value="InterPro"/>
</dbReference>
<organism evidence="4 5">
    <name type="scientific">Dimorphilus gyrociliatus</name>
    <dbReference type="NCBI Taxonomy" id="2664684"/>
    <lineage>
        <taxon>Eukaryota</taxon>
        <taxon>Metazoa</taxon>
        <taxon>Spiralia</taxon>
        <taxon>Lophotrochozoa</taxon>
        <taxon>Annelida</taxon>
        <taxon>Polychaeta</taxon>
        <taxon>Polychaeta incertae sedis</taxon>
        <taxon>Dinophilidae</taxon>
        <taxon>Dimorphilus</taxon>
    </lineage>
</organism>
<comment type="similarity">
    <text evidence="1">Belongs to the bacterial ribosomal protein bS18 family.</text>
</comment>
<dbReference type="Proteomes" id="UP000549394">
    <property type="component" value="Unassembled WGS sequence"/>
</dbReference>
<gene>
    <name evidence="4" type="ORF">DGYR_LOCUS11500</name>
</gene>
<protein>
    <submittedName>
        <fullName evidence="4">DgyrCDS12176</fullName>
    </submittedName>
</protein>
<dbReference type="GO" id="GO:0070181">
    <property type="term" value="F:small ribosomal subunit rRNA binding"/>
    <property type="evidence" value="ECO:0007669"/>
    <property type="project" value="TreeGrafter"/>
</dbReference>
<dbReference type="InterPro" id="IPR036870">
    <property type="entry name" value="Ribosomal_bS18_sf"/>
</dbReference>
<name>A0A7I8W5M5_9ANNE</name>
<dbReference type="Gene3D" id="4.10.640.10">
    <property type="entry name" value="Ribosomal protein S18"/>
    <property type="match status" value="1"/>
</dbReference>
<dbReference type="AlphaFoldDB" id="A0A7I8W5M5"/>
<dbReference type="EMBL" id="CAJFCJ010000019">
    <property type="protein sequence ID" value="CAD5123869.1"/>
    <property type="molecule type" value="Genomic_DNA"/>
</dbReference>
<evidence type="ECO:0000256" key="3">
    <source>
        <dbReference type="ARBA" id="ARBA00023274"/>
    </source>
</evidence>
<reference evidence="4 5" key="1">
    <citation type="submission" date="2020-08" db="EMBL/GenBank/DDBJ databases">
        <authorList>
            <person name="Hejnol A."/>
        </authorList>
    </citation>
    <scope>NUCLEOTIDE SEQUENCE [LARGE SCALE GENOMIC DNA]</scope>
</reference>
<keyword evidence="5" id="KW-1185">Reference proteome</keyword>
<dbReference type="PANTHER" id="PTHR13479:SF40">
    <property type="entry name" value="SMALL RIBOSOMAL SUBUNIT PROTEIN BS18M"/>
    <property type="match status" value="1"/>
</dbReference>
<accession>A0A7I8W5M5</accession>
<dbReference type="InterPro" id="IPR001648">
    <property type="entry name" value="Ribosomal_bS18"/>
</dbReference>
<dbReference type="PANTHER" id="PTHR13479">
    <property type="entry name" value="30S RIBOSOMAL PROTEIN S18"/>
    <property type="match status" value="1"/>
</dbReference>
<keyword evidence="2" id="KW-0689">Ribosomal protein</keyword>
<dbReference type="OrthoDB" id="10066799at2759"/>
<keyword evidence="3" id="KW-0687">Ribonucleoprotein</keyword>
<evidence type="ECO:0000313" key="4">
    <source>
        <dbReference type="EMBL" id="CAD5123869.1"/>
    </source>
</evidence>
<dbReference type="GO" id="GO:0005763">
    <property type="term" value="C:mitochondrial small ribosomal subunit"/>
    <property type="evidence" value="ECO:0007669"/>
    <property type="project" value="TreeGrafter"/>
</dbReference>
<evidence type="ECO:0000256" key="1">
    <source>
        <dbReference type="ARBA" id="ARBA00005589"/>
    </source>
</evidence>
<proteinExistence type="inferred from homology"/>
<evidence type="ECO:0000256" key="2">
    <source>
        <dbReference type="ARBA" id="ARBA00022980"/>
    </source>
</evidence>
<sequence>MAPSMLVWRSRGLQAISQTNPIRAYASTSCPNQNIKSSSTDDKPVEANEKGFVDIENPYKKEPQRCIICKHNIELDYKNARLLSQFISPYTGGIYNRSVTGLCIYMQKRIAKLIRMSRRAGYMGYTMKNPDFLSDPKLFDHFKRK</sequence>
<evidence type="ECO:0000313" key="5">
    <source>
        <dbReference type="Proteomes" id="UP000549394"/>
    </source>
</evidence>
<dbReference type="GO" id="GO:0032543">
    <property type="term" value="P:mitochondrial translation"/>
    <property type="evidence" value="ECO:0007669"/>
    <property type="project" value="TreeGrafter"/>
</dbReference>
<comment type="caution">
    <text evidence="4">The sequence shown here is derived from an EMBL/GenBank/DDBJ whole genome shotgun (WGS) entry which is preliminary data.</text>
</comment>